<dbReference type="GO" id="GO:0016620">
    <property type="term" value="F:oxidoreductase activity, acting on the aldehyde or oxo group of donors, NAD or NADP as acceptor"/>
    <property type="evidence" value="ECO:0007669"/>
    <property type="project" value="InterPro"/>
</dbReference>
<dbReference type="PANTHER" id="PTHR11699">
    <property type="entry name" value="ALDEHYDE DEHYDROGENASE-RELATED"/>
    <property type="match status" value="1"/>
</dbReference>
<accession>A0A250L206</accession>
<dbReference type="InterPro" id="IPR029510">
    <property type="entry name" value="Ald_DH_CS_GLU"/>
</dbReference>
<evidence type="ECO:0000256" key="4">
    <source>
        <dbReference type="RuleBase" id="RU003345"/>
    </source>
</evidence>
<evidence type="ECO:0000313" key="6">
    <source>
        <dbReference type="EMBL" id="BBA38680.1"/>
    </source>
</evidence>
<dbReference type="PROSITE" id="PS00070">
    <property type="entry name" value="ALDEHYDE_DEHYDR_CYS"/>
    <property type="match status" value="1"/>
</dbReference>
<keyword evidence="2 4" id="KW-0560">Oxidoreductase</keyword>
<dbReference type="CDD" id="cd07114">
    <property type="entry name" value="ALDH_DhaS"/>
    <property type="match status" value="1"/>
</dbReference>
<dbReference type="InterPro" id="IPR015590">
    <property type="entry name" value="Aldehyde_DH_dom"/>
</dbReference>
<gene>
    <name evidence="6" type="ORF">BCCH1_11000</name>
</gene>
<reference evidence="6" key="2">
    <citation type="journal article" date="2017" name="Genome Announc.">
        <title>High-Quality Draft Genome Sequence of Burkholderia contaminans CH-1, a Gram-Negative Bacterium That Metabolizes 2-Azahypoxanthine, a Plant Growth-Regulating Compound.</title>
        <authorList>
            <person name="Choi J.-H."/>
            <person name="Sugiura H."/>
            <person name="Moriuchi R."/>
            <person name="Kawagishi H."/>
            <person name="Dohra H."/>
        </authorList>
    </citation>
    <scope>NUCLEOTIDE SEQUENCE</scope>
    <source>
        <strain evidence="6">CH-1</strain>
    </source>
</reference>
<proteinExistence type="inferred from homology"/>
<comment type="similarity">
    <text evidence="1 4">Belongs to the aldehyde dehydrogenase family.</text>
</comment>
<protein>
    <submittedName>
        <fullName evidence="6">Aldehyde dehydrogenase</fullName>
    </submittedName>
</protein>
<dbReference type="FunFam" id="3.40.309.10:FF:000012">
    <property type="entry name" value="Betaine aldehyde dehydrogenase"/>
    <property type="match status" value="1"/>
</dbReference>
<dbReference type="Gene3D" id="3.40.309.10">
    <property type="entry name" value="Aldehyde Dehydrogenase, Chain A, domain 2"/>
    <property type="match status" value="1"/>
</dbReference>
<evidence type="ECO:0000256" key="1">
    <source>
        <dbReference type="ARBA" id="ARBA00009986"/>
    </source>
</evidence>
<dbReference type="Gene3D" id="3.40.605.10">
    <property type="entry name" value="Aldehyde Dehydrogenase, Chain A, domain 1"/>
    <property type="match status" value="1"/>
</dbReference>
<organism evidence="6">
    <name type="scientific">Burkholderia contaminans</name>
    <dbReference type="NCBI Taxonomy" id="488447"/>
    <lineage>
        <taxon>Bacteria</taxon>
        <taxon>Pseudomonadati</taxon>
        <taxon>Pseudomonadota</taxon>
        <taxon>Betaproteobacteria</taxon>
        <taxon>Burkholderiales</taxon>
        <taxon>Burkholderiaceae</taxon>
        <taxon>Burkholderia</taxon>
        <taxon>Burkholderia cepacia complex</taxon>
    </lineage>
</organism>
<feature type="active site" evidence="3">
    <location>
        <position position="276"/>
    </location>
</feature>
<dbReference type="SUPFAM" id="SSF53720">
    <property type="entry name" value="ALDH-like"/>
    <property type="match status" value="1"/>
</dbReference>
<dbReference type="InterPro" id="IPR016160">
    <property type="entry name" value="Ald_DH_CS_CYS"/>
</dbReference>
<dbReference type="InterPro" id="IPR016162">
    <property type="entry name" value="Ald_DH_N"/>
</dbReference>
<dbReference type="FunFam" id="3.40.605.10:FF:000007">
    <property type="entry name" value="NAD/NADP-dependent betaine aldehyde dehydrogenase"/>
    <property type="match status" value="1"/>
</dbReference>
<sequence length="516" mass="55635">MAARATAGADVQRQICGTCDMTPFDTSLVPDGNILIGGEWRRGRGAPYASIYPADQSLNMEVSTANAEDAAEAVVAADAAWRRADWAGLKPHLRAQVLYRIADLIMQRHEALANLQRRDNGKPIGETRVLVASAANTFRYFAACLETLDEELTPSRGDYLTMSVYEPIGVIAAITPWNSPIASDAQKLAPALAGGNAVVLKPAEVTPLVSLALARICEEAGVPKGVLSVLPGKGSVIGDVLVRHPLVKKVSFTGGTEVGRGIARIAAEKLMPVSLELGGKSPTIVCDDADLDHAVNGVLYGIFSSSGEACIAGSRLFVQRAVYDEFMKRLVAGARKLRVGDPTRADTQMGPLITAKHRESVERYVALGLEEGGRLLCGGERPSGDGRENGFFYQPTILEGLPNSARICQEEIFGPVLVAMPFDDEASLIAQANDSVFGLAAGIWTRDYKRAWRIARALETGTVWINTYKLFSISTPFSGWKESGMGREKGRLGIREYMQQKSLYWGLNDAPLPWAN</sequence>
<dbReference type="EMBL" id="AP018357">
    <property type="protein sequence ID" value="BBA38680.1"/>
    <property type="molecule type" value="Genomic_DNA"/>
</dbReference>
<dbReference type="AlphaFoldDB" id="A0A250L206"/>
<feature type="domain" description="Aldehyde dehydrogenase" evidence="5">
    <location>
        <begin position="40"/>
        <end position="502"/>
    </location>
</feature>
<dbReference type="InterPro" id="IPR016163">
    <property type="entry name" value="Ald_DH_C"/>
</dbReference>
<dbReference type="PROSITE" id="PS00687">
    <property type="entry name" value="ALDEHYDE_DEHYDR_GLU"/>
    <property type="match status" value="1"/>
</dbReference>
<dbReference type="InterPro" id="IPR016161">
    <property type="entry name" value="Ald_DH/histidinol_DH"/>
</dbReference>
<name>A0A250L206_9BURK</name>
<reference evidence="6" key="1">
    <citation type="journal article" date="2016" name="Biosci. Biotechnol. Biochem.">
        <title>Bioconversion of AHX to AOH by resting cells of Burkholderia contaminans CH-1.</title>
        <authorList>
            <person name="Choi J.H."/>
            <person name="Kikuchi A."/>
            <person name="Pumkaeo P."/>
            <person name="Hirai H."/>
            <person name="Tokuyama S."/>
            <person name="Kawagishi H."/>
        </authorList>
    </citation>
    <scope>NUCLEOTIDE SEQUENCE</scope>
    <source>
        <strain evidence="6">CH-1</strain>
    </source>
</reference>
<evidence type="ECO:0000256" key="3">
    <source>
        <dbReference type="PROSITE-ProRule" id="PRU10007"/>
    </source>
</evidence>
<dbReference type="Pfam" id="PF00171">
    <property type="entry name" value="Aldedh"/>
    <property type="match status" value="1"/>
</dbReference>
<evidence type="ECO:0000256" key="2">
    <source>
        <dbReference type="ARBA" id="ARBA00023002"/>
    </source>
</evidence>
<evidence type="ECO:0000259" key="5">
    <source>
        <dbReference type="Pfam" id="PF00171"/>
    </source>
</evidence>